<dbReference type="PANTHER" id="PTHR46713">
    <property type="entry name" value="F13M7.16 PROTEIN"/>
    <property type="match status" value="1"/>
</dbReference>
<evidence type="ECO:0000256" key="1">
    <source>
        <dbReference type="SAM" id="MobiDB-lite"/>
    </source>
</evidence>
<keyword evidence="4" id="KW-1185">Reference proteome</keyword>
<protein>
    <recommendedName>
        <fullName evidence="2">UBA domain-containing protein</fullName>
    </recommendedName>
</protein>
<name>A0A8T1R0U9_CARIL</name>
<dbReference type="InterPro" id="IPR015940">
    <property type="entry name" value="UBA"/>
</dbReference>
<reference evidence="3" key="1">
    <citation type="submission" date="2020-12" db="EMBL/GenBank/DDBJ databases">
        <title>WGS assembly of Carya illinoinensis cv. Pawnee.</title>
        <authorList>
            <person name="Platts A."/>
            <person name="Shu S."/>
            <person name="Wright S."/>
            <person name="Barry K."/>
            <person name="Edger P."/>
            <person name="Pires J.C."/>
            <person name="Schmutz J."/>
        </authorList>
    </citation>
    <scope>NUCLEOTIDE SEQUENCE</scope>
    <source>
        <tissue evidence="3">Leaf</tissue>
    </source>
</reference>
<comment type="caution">
    <text evidence="3">The sequence shown here is derived from an EMBL/GenBank/DDBJ whole genome shotgun (WGS) entry which is preliminary data.</text>
</comment>
<accession>A0A8T1R0U9</accession>
<proteinExistence type="predicted"/>
<evidence type="ECO:0000259" key="2">
    <source>
        <dbReference type="PROSITE" id="PS50030"/>
    </source>
</evidence>
<dbReference type="EMBL" id="CM031811">
    <property type="protein sequence ID" value="KAG6661040.1"/>
    <property type="molecule type" value="Genomic_DNA"/>
</dbReference>
<evidence type="ECO:0000313" key="3">
    <source>
        <dbReference type="EMBL" id="KAG6661040.1"/>
    </source>
</evidence>
<dbReference type="Pfam" id="PF22562">
    <property type="entry name" value="UBA_7"/>
    <property type="match status" value="1"/>
</dbReference>
<feature type="domain" description="UBA" evidence="2">
    <location>
        <begin position="5"/>
        <end position="46"/>
    </location>
</feature>
<gene>
    <name evidence="3" type="ORF">CIPAW_03G147500</name>
</gene>
<sequence length="256" mass="29891">MAVPEVNKKLLEELEDMGFPRARATWALHYSGNSSLEAAIDWVVDHENDSDIDQMPLVAVDVDLDPPQPFHITQQIKLKAEELRDRAHKKKEEEEKKLERQRERERIRASKDLTETKRLAEENERKHYLALRKAEKEEEKRARDKVLRKLEKDKVERRYHLRLPPEKPAALKPSTPLSREKKLQTSLPVKSVTKAEHMKECLRTIKRNHQDDGASVRRSFQTLLIYIGNVAKNPDEEKSSGRSDLVTHYSRIELGI</sequence>
<dbReference type="Proteomes" id="UP000811609">
    <property type="component" value="Chromosome 3"/>
</dbReference>
<evidence type="ECO:0000313" key="4">
    <source>
        <dbReference type="Proteomes" id="UP000811609"/>
    </source>
</evidence>
<feature type="region of interest" description="Disordered" evidence="1">
    <location>
        <begin position="86"/>
        <end position="105"/>
    </location>
</feature>
<organism evidence="3 4">
    <name type="scientific">Carya illinoinensis</name>
    <name type="common">Pecan</name>
    <dbReference type="NCBI Taxonomy" id="32201"/>
    <lineage>
        <taxon>Eukaryota</taxon>
        <taxon>Viridiplantae</taxon>
        <taxon>Streptophyta</taxon>
        <taxon>Embryophyta</taxon>
        <taxon>Tracheophyta</taxon>
        <taxon>Spermatophyta</taxon>
        <taxon>Magnoliopsida</taxon>
        <taxon>eudicotyledons</taxon>
        <taxon>Gunneridae</taxon>
        <taxon>Pentapetalae</taxon>
        <taxon>rosids</taxon>
        <taxon>fabids</taxon>
        <taxon>Fagales</taxon>
        <taxon>Juglandaceae</taxon>
        <taxon>Carya</taxon>
    </lineage>
</organism>
<dbReference type="PANTHER" id="PTHR46713:SF1">
    <property type="entry name" value="F13M7.16 PROTEIN"/>
    <property type="match status" value="1"/>
</dbReference>
<dbReference type="PROSITE" id="PS50030">
    <property type="entry name" value="UBA"/>
    <property type="match status" value="1"/>
</dbReference>
<dbReference type="CDD" id="cd14290">
    <property type="entry name" value="UBA_PUB_plant"/>
    <property type="match status" value="1"/>
</dbReference>
<dbReference type="AlphaFoldDB" id="A0A8T1R0U9"/>